<dbReference type="Pfam" id="PF26002">
    <property type="entry name" value="Beta-barrel_AprE"/>
    <property type="match status" value="1"/>
</dbReference>
<dbReference type="Proteomes" id="UP000035170">
    <property type="component" value="Unassembled WGS sequence"/>
</dbReference>
<feature type="domain" description="AprE-like long alpha-helical hairpin" evidence="12">
    <location>
        <begin position="113"/>
        <end position="302"/>
    </location>
</feature>
<dbReference type="InterPro" id="IPR010129">
    <property type="entry name" value="T1SS_HlyD"/>
</dbReference>
<dbReference type="Gene3D" id="2.40.50.100">
    <property type="match status" value="1"/>
</dbReference>
<dbReference type="NCBIfam" id="TIGR01843">
    <property type="entry name" value="type_I_hlyD"/>
    <property type="match status" value="1"/>
</dbReference>
<evidence type="ECO:0000256" key="6">
    <source>
        <dbReference type="ARBA" id="ARBA00022692"/>
    </source>
</evidence>
<dbReference type="InterPro" id="IPR058982">
    <property type="entry name" value="Beta-barrel_AprE"/>
</dbReference>
<keyword evidence="4 9" id="KW-1003">Cell membrane</keyword>
<evidence type="ECO:0000256" key="5">
    <source>
        <dbReference type="ARBA" id="ARBA00022519"/>
    </source>
</evidence>
<feature type="domain" description="AprE-like beta-barrel" evidence="13">
    <location>
        <begin position="345"/>
        <end position="434"/>
    </location>
</feature>
<dbReference type="PRINTS" id="PR01490">
    <property type="entry name" value="RTXTOXIND"/>
</dbReference>
<evidence type="ECO:0000259" key="13">
    <source>
        <dbReference type="Pfam" id="PF26002"/>
    </source>
</evidence>
<gene>
    <name evidence="14" type="primary">prsE3</name>
    <name evidence="14" type="ORF">VPARA_68000</name>
</gene>
<feature type="transmembrane region" description="Helical" evidence="9">
    <location>
        <begin position="40"/>
        <end position="58"/>
    </location>
</feature>
<evidence type="ECO:0000256" key="4">
    <source>
        <dbReference type="ARBA" id="ARBA00022475"/>
    </source>
</evidence>
<keyword evidence="6 9" id="KW-0812">Transmembrane</keyword>
<evidence type="ECO:0000256" key="10">
    <source>
        <dbReference type="SAM" id="Coils"/>
    </source>
</evidence>
<evidence type="ECO:0000256" key="1">
    <source>
        <dbReference type="ARBA" id="ARBA00004377"/>
    </source>
</evidence>
<sequence length="457" mass="50347">MAKPNLLRDVTSNPVPVEDRDPSQDDANGLRNEFGRAGRIGAWALAAGFGGFLLWAAFAPLDEGVPSQGQVAIDTKRKAVQHQIGGILKEVRVGEGDQVQEGQLLFKLDDAAARASFETVRQRYLGFRAIQSRLLAEQGGQNTIDFHPDLQAAASDPLIRQQMFNQEQLLRSRRAALRADLQSIEENIQGQQELSQAYSSMLGSRRTQLSLLNEELGQTRKMVGEGFAPRNRQLEMERQVAESNTSIAELIGNMGRARRSIAELRQRAIARQQEYHKEVETQQAEVSREVLGDFEKFVALRDELGRTEIRSPASGQVVALVAQTVGGVVAPGQKLMDVVPANEPLLLETRVPPHLIDRVRAGIPVDVRFSSFAHSPQLVVQGKLVSVSGDLLVDPQTNASYFLARVAVTQEGLKMLGKRSLQPGMPVEVVFKTGERSLLVYLLHPLTKRIAASMTEE</sequence>
<evidence type="ECO:0000256" key="2">
    <source>
        <dbReference type="ARBA" id="ARBA00009477"/>
    </source>
</evidence>
<keyword evidence="10" id="KW-0175">Coiled coil</keyword>
<keyword evidence="15" id="KW-1185">Reference proteome</keyword>
<dbReference type="SUPFAM" id="SSF111369">
    <property type="entry name" value="HlyD-like secretion proteins"/>
    <property type="match status" value="1"/>
</dbReference>
<dbReference type="Gene3D" id="2.40.30.170">
    <property type="match status" value="1"/>
</dbReference>
<dbReference type="PANTHER" id="PTHR30386">
    <property type="entry name" value="MEMBRANE FUSION SUBUNIT OF EMRAB-TOLC MULTIDRUG EFFLUX PUMP"/>
    <property type="match status" value="1"/>
</dbReference>
<dbReference type="EMBL" id="JZWI01000074">
    <property type="protein sequence ID" value="KLN52081.1"/>
    <property type="molecule type" value="Genomic_DNA"/>
</dbReference>
<evidence type="ECO:0000259" key="12">
    <source>
        <dbReference type="Pfam" id="PF25994"/>
    </source>
</evidence>
<comment type="similarity">
    <text evidence="2 9">Belongs to the membrane fusion protein (MFP) (TC 8.A.1) family.</text>
</comment>
<dbReference type="RefSeq" id="WP_047787765.1">
    <property type="nucleotide sequence ID" value="NZ_JZWI01000074.1"/>
</dbReference>
<dbReference type="PATRIC" id="fig|34073.19.peg.7022"/>
<evidence type="ECO:0000256" key="3">
    <source>
        <dbReference type="ARBA" id="ARBA00022448"/>
    </source>
</evidence>
<keyword evidence="7 9" id="KW-1133">Transmembrane helix</keyword>
<comment type="caution">
    <text evidence="14">The sequence shown here is derived from an EMBL/GenBank/DDBJ whole genome shotgun (WGS) entry which is preliminary data.</text>
</comment>
<organism evidence="14 15">
    <name type="scientific">Variovorax paradoxus</name>
    <dbReference type="NCBI Taxonomy" id="34073"/>
    <lineage>
        <taxon>Bacteria</taxon>
        <taxon>Pseudomonadati</taxon>
        <taxon>Pseudomonadota</taxon>
        <taxon>Betaproteobacteria</taxon>
        <taxon>Burkholderiales</taxon>
        <taxon>Comamonadaceae</taxon>
        <taxon>Variovorax</taxon>
    </lineage>
</organism>
<dbReference type="GO" id="GO:0015031">
    <property type="term" value="P:protein transport"/>
    <property type="evidence" value="ECO:0007669"/>
    <property type="project" value="InterPro"/>
</dbReference>
<dbReference type="AlphaFoldDB" id="A0A0H2LQW5"/>
<keyword evidence="3 9" id="KW-0813">Transport</keyword>
<dbReference type="PANTHER" id="PTHR30386:SF17">
    <property type="entry name" value="ALKALINE PROTEASE SECRETION PROTEIN APRE"/>
    <property type="match status" value="1"/>
</dbReference>
<proteinExistence type="inferred from homology"/>
<reference evidence="14 15" key="1">
    <citation type="submission" date="2015-03" db="EMBL/GenBank/DDBJ databases">
        <title>Genome sequence of Variovorax paradoxus TBEA6.</title>
        <authorList>
            <person name="Poehlein A."/>
            <person name="Schuldes J."/>
            <person name="Wuebbeler J.H."/>
            <person name="Hiessl S."/>
            <person name="Steinbuechel A."/>
            <person name="Daniel R."/>
        </authorList>
    </citation>
    <scope>NUCLEOTIDE SEQUENCE [LARGE SCALE GENOMIC DNA]</scope>
    <source>
        <strain evidence="14 15">TBEA6</strain>
    </source>
</reference>
<evidence type="ECO:0000256" key="9">
    <source>
        <dbReference type="RuleBase" id="RU365093"/>
    </source>
</evidence>
<accession>A0A0H2LQW5</accession>
<keyword evidence="5 9" id="KW-0997">Cell inner membrane</keyword>
<keyword evidence="8 9" id="KW-0472">Membrane</keyword>
<evidence type="ECO:0000256" key="7">
    <source>
        <dbReference type="ARBA" id="ARBA00022989"/>
    </source>
</evidence>
<dbReference type="InterPro" id="IPR058781">
    <property type="entry name" value="HH_AprE-like"/>
</dbReference>
<dbReference type="InterPro" id="IPR050739">
    <property type="entry name" value="MFP"/>
</dbReference>
<feature type="coiled-coil region" evidence="10">
    <location>
        <begin position="167"/>
        <end position="194"/>
    </location>
</feature>
<protein>
    <recommendedName>
        <fullName evidence="9">Membrane fusion protein (MFP) family protein</fullName>
    </recommendedName>
</protein>
<comment type="subcellular location">
    <subcellularLocation>
        <location evidence="1 9">Cell inner membrane</location>
        <topology evidence="1 9">Single-pass membrane protein</topology>
    </subcellularLocation>
</comment>
<evidence type="ECO:0000313" key="14">
    <source>
        <dbReference type="EMBL" id="KLN52081.1"/>
    </source>
</evidence>
<dbReference type="Pfam" id="PF25994">
    <property type="entry name" value="HH_AprE"/>
    <property type="match status" value="1"/>
</dbReference>
<name>A0A0H2LQW5_VARPD</name>
<evidence type="ECO:0000313" key="15">
    <source>
        <dbReference type="Proteomes" id="UP000035170"/>
    </source>
</evidence>
<evidence type="ECO:0000256" key="8">
    <source>
        <dbReference type="ARBA" id="ARBA00023136"/>
    </source>
</evidence>
<feature type="region of interest" description="Disordered" evidence="11">
    <location>
        <begin position="1"/>
        <end position="28"/>
    </location>
</feature>
<evidence type="ECO:0000256" key="11">
    <source>
        <dbReference type="SAM" id="MobiDB-lite"/>
    </source>
</evidence>
<dbReference type="GO" id="GO:0005886">
    <property type="term" value="C:plasma membrane"/>
    <property type="evidence" value="ECO:0007669"/>
    <property type="project" value="UniProtKB-SubCell"/>
</dbReference>